<protein>
    <recommendedName>
        <fullName evidence="3">DUF155 domain-containing protein</fullName>
    </recommendedName>
</protein>
<feature type="domain" description="DUF155" evidence="3">
    <location>
        <begin position="96"/>
        <end position="268"/>
    </location>
</feature>
<keyword evidence="5" id="KW-1185">Reference proteome</keyword>
<dbReference type="InterPro" id="IPR003734">
    <property type="entry name" value="DUF155"/>
</dbReference>
<dbReference type="PANTHER" id="PTHR16255">
    <property type="entry name" value="REQUIRED FOR MEIOTIC NUCLEAR DIVISION PROTEIN 1 HOMOLOG"/>
    <property type="match status" value="1"/>
</dbReference>
<name>A0A4P9XQ28_9FUNG</name>
<organism evidence="4 5">
    <name type="scientific">Thamnocephalis sphaerospora</name>
    <dbReference type="NCBI Taxonomy" id="78915"/>
    <lineage>
        <taxon>Eukaryota</taxon>
        <taxon>Fungi</taxon>
        <taxon>Fungi incertae sedis</taxon>
        <taxon>Zoopagomycota</taxon>
        <taxon>Zoopagomycotina</taxon>
        <taxon>Zoopagomycetes</taxon>
        <taxon>Zoopagales</taxon>
        <taxon>Sigmoideomycetaceae</taxon>
        <taxon>Thamnocephalis</taxon>
    </lineage>
</organism>
<dbReference type="Pfam" id="PF02582">
    <property type="entry name" value="DUF155"/>
    <property type="match status" value="1"/>
</dbReference>
<evidence type="ECO:0000313" key="5">
    <source>
        <dbReference type="Proteomes" id="UP000271241"/>
    </source>
</evidence>
<reference evidence="5" key="1">
    <citation type="journal article" date="2018" name="Nat. Microbiol.">
        <title>Leveraging single-cell genomics to expand the fungal tree of life.</title>
        <authorList>
            <person name="Ahrendt S.R."/>
            <person name="Quandt C.A."/>
            <person name="Ciobanu D."/>
            <person name="Clum A."/>
            <person name="Salamov A."/>
            <person name="Andreopoulos B."/>
            <person name="Cheng J.F."/>
            <person name="Woyke T."/>
            <person name="Pelin A."/>
            <person name="Henrissat B."/>
            <person name="Reynolds N.K."/>
            <person name="Benny G.L."/>
            <person name="Smith M.E."/>
            <person name="James T.Y."/>
            <person name="Grigoriev I.V."/>
        </authorList>
    </citation>
    <scope>NUCLEOTIDE SEQUENCE [LARGE SCALE GENOMIC DNA]</scope>
    <source>
        <strain evidence="5">RSA 1356</strain>
    </source>
</reference>
<accession>A0A4P9XQ28</accession>
<dbReference type="Proteomes" id="UP000271241">
    <property type="component" value="Unassembled WGS sequence"/>
</dbReference>
<keyword evidence="2" id="KW-0472">Membrane</keyword>
<feature type="transmembrane region" description="Helical" evidence="2">
    <location>
        <begin position="295"/>
        <end position="317"/>
    </location>
</feature>
<evidence type="ECO:0000256" key="2">
    <source>
        <dbReference type="SAM" id="Phobius"/>
    </source>
</evidence>
<gene>
    <name evidence="4" type="ORF">THASP1DRAFT_16268</name>
</gene>
<dbReference type="OrthoDB" id="18302at2759"/>
<dbReference type="EMBL" id="KZ992649">
    <property type="protein sequence ID" value="RKP08002.1"/>
    <property type="molecule type" value="Genomic_DNA"/>
</dbReference>
<dbReference type="PANTHER" id="PTHR16255:SF15">
    <property type="entry name" value="SPORULATION PROTEIN RMD1"/>
    <property type="match status" value="1"/>
</dbReference>
<dbReference type="AlphaFoldDB" id="A0A4P9XQ28"/>
<evidence type="ECO:0000313" key="4">
    <source>
        <dbReference type="EMBL" id="RKP08002.1"/>
    </source>
</evidence>
<evidence type="ECO:0000259" key="3">
    <source>
        <dbReference type="Pfam" id="PF02582"/>
    </source>
</evidence>
<proteinExistence type="inferred from homology"/>
<keyword evidence="2" id="KW-1133">Transmembrane helix</keyword>
<dbReference type="InterPro" id="IPR051624">
    <property type="entry name" value="RMD1/Sad1-interacting"/>
</dbReference>
<evidence type="ECO:0000256" key="1">
    <source>
        <dbReference type="ARBA" id="ARBA00008306"/>
    </source>
</evidence>
<keyword evidence="2" id="KW-0812">Transmembrane</keyword>
<dbReference type="GO" id="GO:0005739">
    <property type="term" value="C:mitochondrion"/>
    <property type="evidence" value="ECO:0007669"/>
    <property type="project" value="UniProtKB-ARBA"/>
</dbReference>
<sequence>RQSKTSQKMALFPEGDNEYPSLGEAEVYDQISQLPQGVTKVDGEQVHRLDRSSLSRVTAYCTAALYTPYRLATPIGSTTPEVASPTNGASVGISELFVFDYGVVVFWGFTQAEEASLLRYLAAFEDERLPPEDLETEEFHFYYNKDCQPRIYNDIISLRSATNYMAKLTISHAVAQSTKLALFEGLVDDTIDSSKHIPREMARTGKSNMSRTAISKKIGQLFIMRINVNLVSNVLDTPEIFWSEPSLQPLYNAIKGYLEISQRVDLLNQRVTVISDMLDMLREHLNSCHGEHLEWIIIYLIALEIVIGLITVSFDLFGLHGILSPRG</sequence>
<feature type="non-terminal residue" evidence="4">
    <location>
        <position position="1"/>
    </location>
</feature>
<comment type="similarity">
    <text evidence="1">Belongs to the RMD1/sif2 family.</text>
</comment>
<dbReference type="STRING" id="78915.A0A4P9XQ28"/>